<accession>A0A4R5W3P7</accession>
<evidence type="ECO:0000256" key="1">
    <source>
        <dbReference type="SAM" id="Phobius"/>
    </source>
</evidence>
<feature type="transmembrane region" description="Helical" evidence="1">
    <location>
        <begin position="38"/>
        <end position="59"/>
    </location>
</feature>
<keyword evidence="1" id="KW-1133">Transmembrane helix</keyword>
<organism evidence="2 3">
    <name type="scientific">Sapientia aquatica</name>
    <dbReference type="NCBI Taxonomy" id="1549640"/>
    <lineage>
        <taxon>Bacteria</taxon>
        <taxon>Pseudomonadati</taxon>
        <taxon>Pseudomonadota</taxon>
        <taxon>Betaproteobacteria</taxon>
        <taxon>Burkholderiales</taxon>
        <taxon>Oxalobacteraceae</taxon>
        <taxon>Sapientia</taxon>
    </lineage>
</organism>
<dbReference type="Proteomes" id="UP000294829">
    <property type="component" value="Unassembled WGS sequence"/>
</dbReference>
<feature type="transmembrane region" description="Helical" evidence="1">
    <location>
        <begin position="7"/>
        <end position="26"/>
    </location>
</feature>
<dbReference type="EMBL" id="SMYL01000004">
    <property type="protein sequence ID" value="TDK66058.1"/>
    <property type="molecule type" value="Genomic_DNA"/>
</dbReference>
<keyword evidence="1" id="KW-0812">Transmembrane</keyword>
<evidence type="ECO:0000313" key="3">
    <source>
        <dbReference type="Proteomes" id="UP000294829"/>
    </source>
</evidence>
<dbReference type="RefSeq" id="WP_133328273.1">
    <property type="nucleotide sequence ID" value="NZ_SMYL01000004.1"/>
</dbReference>
<keyword evidence="3" id="KW-1185">Reference proteome</keyword>
<name>A0A4R5W3P7_9BURK</name>
<dbReference type="AlphaFoldDB" id="A0A4R5W3P7"/>
<gene>
    <name evidence="2" type="ORF">E2I14_10735</name>
</gene>
<keyword evidence="1" id="KW-0472">Membrane</keyword>
<sequence>MKNPEREWWYIVLVGGLTVFLHYKLLIAAEFNFGTNNIYQFVIGYLCLFAIGHLVALIIKPLILWRNLWINRSFKSAKN</sequence>
<protein>
    <submittedName>
        <fullName evidence="2">Uncharacterized protein</fullName>
    </submittedName>
</protein>
<reference evidence="2 3" key="1">
    <citation type="submission" date="2019-03" db="EMBL/GenBank/DDBJ databases">
        <title>Sapientia aquatica gen. nov., sp. nov., isolated from a crater lake.</title>
        <authorList>
            <person name="Felfoldi T."/>
            <person name="Szabo A."/>
            <person name="Toth E."/>
            <person name="Schumann P."/>
            <person name="Keki Z."/>
            <person name="Marialigeti K."/>
            <person name="Mathe I."/>
        </authorList>
    </citation>
    <scope>NUCLEOTIDE SEQUENCE [LARGE SCALE GENOMIC DNA]</scope>
    <source>
        <strain evidence="2 3">SA-152</strain>
    </source>
</reference>
<evidence type="ECO:0000313" key="2">
    <source>
        <dbReference type="EMBL" id="TDK66058.1"/>
    </source>
</evidence>
<comment type="caution">
    <text evidence="2">The sequence shown here is derived from an EMBL/GenBank/DDBJ whole genome shotgun (WGS) entry which is preliminary data.</text>
</comment>
<proteinExistence type="predicted"/>